<dbReference type="Proteomes" id="UP000055045">
    <property type="component" value="Unassembled WGS sequence"/>
</dbReference>
<organism evidence="2 3">
    <name type="scientific">Penicillium freii</name>
    <dbReference type="NCBI Taxonomy" id="48697"/>
    <lineage>
        <taxon>Eukaryota</taxon>
        <taxon>Fungi</taxon>
        <taxon>Dikarya</taxon>
        <taxon>Ascomycota</taxon>
        <taxon>Pezizomycotina</taxon>
        <taxon>Eurotiomycetes</taxon>
        <taxon>Eurotiomycetidae</taxon>
        <taxon>Eurotiales</taxon>
        <taxon>Aspergillaceae</taxon>
        <taxon>Penicillium</taxon>
    </lineage>
</organism>
<reference evidence="2 3" key="1">
    <citation type="submission" date="2015-10" db="EMBL/GenBank/DDBJ databases">
        <title>Genome sequencing of Penicillium freii.</title>
        <authorList>
            <person name="Nguyen H.D."/>
            <person name="Visagie C.M."/>
            <person name="Seifert K.A."/>
        </authorList>
    </citation>
    <scope>NUCLEOTIDE SEQUENCE [LARGE SCALE GENOMIC DNA]</scope>
    <source>
        <strain evidence="2 3">DAOM 242723</strain>
    </source>
</reference>
<protein>
    <recommendedName>
        <fullName evidence="1">Methyltransferase domain-containing protein</fullName>
    </recommendedName>
</protein>
<evidence type="ECO:0000259" key="1">
    <source>
        <dbReference type="Pfam" id="PF13649"/>
    </source>
</evidence>
<dbReference type="SUPFAM" id="SSF53335">
    <property type="entry name" value="S-adenosyl-L-methionine-dependent methyltransferases"/>
    <property type="match status" value="1"/>
</dbReference>
<dbReference type="EMBL" id="LLXE01000069">
    <property type="protein sequence ID" value="KUM63603.1"/>
    <property type="molecule type" value="Genomic_DNA"/>
</dbReference>
<evidence type="ECO:0000313" key="2">
    <source>
        <dbReference type="EMBL" id="KUM63603.1"/>
    </source>
</evidence>
<comment type="caution">
    <text evidence="2">The sequence shown here is derived from an EMBL/GenBank/DDBJ whole genome shotgun (WGS) entry which is preliminary data.</text>
</comment>
<dbReference type="STRING" id="48697.A0A117NQ88"/>
<dbReference type="InterPro" id="IPR029063">
    <property type="entry name" value="SAM-dependent_MTases_sf"/>
</dbReference>
<dbReference type="Gene3D" id="3.40.50.150">
    <property type="entry name" value="Vaccinia Virus protein VP39"/>
    <property type="match status" value="1"/>
</dbReference>
<dbReference type="InterPro" id="IPR041698">
    <property type="entry name" value="Methyltransf_25"/>
</dbReference>
<gene>
    <name evidence="2" type="ORF">ACN42_g3527</name>
</gene>
<dbReference type="CDD" id="cd02440">
    <property type="entry name" value="AdoMet_MTases"/>
    <property type="match status" value="1"/>
</dbReference>
<sequence>MASDYRTAEKTTLPYAIDLVKQSGVASTAGQPLAILDQACGTGVVAVALHDALGSQSEKDWCLTCTDVSISMVAAIQERIEKNGWENTDAAVSDILKTGFPEDQYTHIFGAFIFMALPDSQAALDVGWIDHVNAAAALLPGNLPQISTEDFMRAMGDGRWEDPTWVKTQFQNRGLNEVQVTSVGKTIAQGISEVSALLKGPLNFIKSRFWTEKQRQQSGAQFAPALAQHLEDLYGKGNQMEINSTGIIATGRLPH</sequence>
<evidence type="ECO:0000313" key="3">
    <source>
        <dbReference type="Proteomes" id="UP000055045"/>
    </source>
</evidence>
<keyword evidence="3" id="KW-1185">Reference proteome</keyword>
<proteinExistence type="predicted"/>
<dbReference type="Pfam" id="PF13649">
    <property type="entry name" value="Methyltransf_25"/>
    <property type="match status" value="1"/>
</dbReference>
<accession>A0A117NQ88</accession>
<feature type="domain" description="Methyltransferase" evidence="1">
    <location>
        <begin position="35"/>
        <end position="123"/>
    </location>
</feature>
<name>A0A117NQ88_PENFR</name>
<dbReference type="AlphaFoldDB" id="A0A117NQ88"/>